<evidence type="ECO:0000313" key="1">
    <source>
        <dbReference type="EMBL" id="KRZ12365.1"/>
    </source>
</evidence>
<organism evidence="1 2">
    <name type="scientific">Trichinella zimbabwensis</name>
    <dbReference type="NCBI Taxonomy" id="268475"/>
    <lineage>
        <taxon>Eukaryota</taxon>
        <taxon>Metazoa</taxon>
        <taxon>Ecdysozoa</taxon>
        <taxon>Nematoda</taxon>
        <taxon>Enoplea</taxon>
        <taxon>Dorylaimia</taxon>
        <taxon>Trichinellida</taxon>
        <taxon>Trichinellidae</taxon>
        <taxon>Trichinella</taxon>
    </lineage>
</organism>
<proteinExistence type="predicted"/>
<name>A0A0V1HP45_9BILA</name>
<dbReference type="Proteomes" id="UP000055024">
    <property type="component" value="Unassembled WGS sequence"/>
</dbReference>
<protein>
    <submittedName>
        <fullName evidence="1">Uncharacterized protein</fullName>
    </submittedName>
</protein>
<sequence>MVFFVRHRIKNANALAPHTARQQPLKLKPRKRTHSSGIKICMHFLLGLVRRRVLSNAGFVAEIDSLETFADSQQTFFIQERFHFILLIPLDNSATGRLISTYCSLSTCGMFGARHKQHTVTQDANLHNASVPSVFDLGVYCADIFSTPLSGIFVFENEYINLILTID</sequence>
<reference evidence="1 2" key="1">
    <citation type="submission" date="2015-01" db="EMBL/GenBank/DDBJ databases">
        <title>Evolution of Trichinella species and genotypes.</title>
        <authorList>
            <person name="Korhonen P.K."/>
            <person name="Edoardo P."/>
            <person name="Giuseppe L.R."/>
            <person name="Gasser R.B."/>
        </authorList>
    </citation>
    <scope>NUCLEOTIDE SEQUENCE [LARGE SCALE GENOMIC DNA]</scope>
    <source>
        <strain evidence="1">ISS1029</strain>
    </source>
</reference>
<dbReference type="EMBL" id="JYDP01000041">
    <property type="protein sequence ID" value="KRZ12365.1"/>
    <property type="molecule type" value="Genomic_DNA"/>
</dbReference>
<keyword evidence="2" id="KW-1185">Reference proteome</keyword>
<dbReference type="AlphaFoldDB" id="A0A0V1HP45"/>
<evidence type="ECO:0000313" key="2">
    <source>
        <dbReference type="Proteomes" id="UP000055024"/>
    </source>
</evidence>
<accession>A0A0V1HP45</accession>
<gene>
    <name evidence="1" type="ORF">T11_6018</name>
</gene>
<comment type="caution">
    <text evidence="1">The sequence shown here is derived from an EMBL/GenBank/DDBJ whole genome shotgun (WGS) entry which is preliminary data.</text>
</comment>